<feature type="compositionally biased region" description="Low complexity" evidence="1">
    <location>
        <begin position="42"/>
        <end position="55"/>
    </location>
</feature>
<gene>
    <name evidence="2" type="ORF">C5167_032879</name>
</gene>
<dbReference type="EMBL" id="CM010721">
    <property type="protein sequence ID" value="RZC69756.1"/>
    <property type="molecule type" value="Genomic_DNA"/>
</dbReference>
<dbReference type="Proteomes" id="UP000316621">
    <property type="component" value="Chromosome 7"/>
</dbReference>
<dbReference type="AlphaFoldDB" id="A0A4Y7KAC5"/>
<organism evidence="2 3">
    <name type="scientific">Papaver somniferum</name>
    <name type="common">Opium poppy</name>
    <dbReference type="NCBI Taxonomy" id="3469"/>
    <lineage>
        <taxon>Eukaryota</taxon>
        <taxon>Viridiplantae</taxon>
        <taxon>Streptophyta</taxon>
        <taxon>Embryophyta</taxon>
        <taxon>Tracheophyta</taxon>
        <taxon>Spermatophyta</taxon>
        <taxon>Magnoliopsida</taxon>
        <taxon>Ranunculales</taxon>
        <taxon>Papaveraceae</taxon>
        <taxon>Papaveroideae</taxon>
        <taxon>Papaver</taxon>
    </lineage>
</organism>
<evidence type="ECO:0000256" key="1">
    <source>
        <dbReference type="SAM" id="MobiDB-lite"/>
    </source>
</evidence>
<accession>A0A4Y7KAC5</accession>
<reference evidence="2 3" key="1">
    <citation type="journal article" date="2018" name="Science">
        <title>The opium poppy genome and morphinan production.</title>
        <authorList>
            <person name="Guo L."/>
            <person name="Winzer T."/>
            <person name="Yang X."/>
            <person name="Li Y."/>
            <person name="Ning Z."/>
            <person name="He Z."/>
            <person name="Teodor R."/>
            <person name="Lu Y."/>
            <person name="Bowser T.A."/>
            <person name="Graham I.A."/>
            <person name="Ye K."/>
        </authorList>
    </citation>
    <scope>NUCLEOTIDE SEQUENCE [LARGE SCALE GENOMIC DNA]</scope>
    <source>
        <strain evidence="3">cv. HN1</strain>
        <tissue evidence="2">Leaves</tissue>
    </source>
</reference>
<sequence length="96" mass="10488">MPLVDLAEGNLDNIIAHLLWFVCYRNVLDFFGLRPQIKKLPVQVSSSKESQVQNSDMKNPPLPALSGANYHASPADLRRPSLASADVDPSAAPHPK</sequence>
<keyword evidence="3" id="KW-1185">Reference proteome</keyword>
<name>A0A4Y7KAC5_PAPSO</name>
<dbReference type="Gramene" id="RZC69756">
    <property type="protein sequence ID" value="RZC69756"/>
    <property type="gene ID" value="C5167_032879"/>
</dbReference>
<proteinExistence type="predicted"/>
<evidence type="ECO:0000313" key="2">
    <source>
        <dbReference type="EMBL" id="RZC69756.1"/>
    </source>
</evidence>
<evidence type="ECO:0000313" key="3">
    <source>
        <dbReference type="Proteomes" id="UP000316621"/>
    </source>
</evidence>
<protein>
    <submittedName>
        <fullName evidence="2">Uncharacterized protein</fullName>
    </submittedName>
</protein>
<feature type="region of interest" description="Disordered" evidence="1">
    <location>
        <begin position="42"/>
        <end position="96"/>
    </location>
</feature>